<dbReference type="KEGG" id="mbd:MEBOL_003340"/>
<dbReference type="RefSeq" id="WP_157775064.1">
    <property type="nucleotide sequence ID" value="NZ_CP022163.1"/>
</dbReference>
<dbReference type="AlphaFoldDB" id="A0A250IDN2"/>
<name>A0A250IDN2_9BACT</name>
<evidence type="ECO:0000313" key="2">
    <source>
        <dbReference type="Proteomes" id="UP000217289"/>
    </source>
</evidence>
<proteinExistence type="predicted"/>
<dbReference type="Proteomes" id="UP000217289">
    <property type="component" value="Chromosome"/>
</dbReference>
<keyword evidence="2" id="KW-1185">Reference proteome</keyword>
<protein>
    <submittedName>
        <fullName evidence="1">Uncharacterized protein</fullName>
    </submittedName>
</protein>
<dbReference type="EMBL" id="CP022163">
    <property type="protein sequence ID" value="ATB29885.1"/>
    <property type="molecule type" value="Genomic_DNA"/>
</dbReference>
<organism evidence="1 2">
    <name type="scientific">Melittangium boletus DSM 14713</name>
    <dbReference type="NCBI Taxonomy" id="1294270"/>
    <lineage>
        <taxon>Bacteria</taxon>
        <taxon>Pseudomonadati</taxon>
        <taxon>Myxococcota</taxon>
        <taxon>Myxococcia</taxon>
        <taxon>Myxococcales</taxon>
        <taxon>Cystobacterineae</taxon>
        <taxon>Archangiaceae</taxon>
        <taxon>Melittangium</taxon>
    </lineage>
</organism>
<evidence type="ECO:0000313" key="1">
    <source>
        <dbReference type="EMBL" id="ATB29885.1"/>
    </source>
</evidence>
<reference evidence="1 2" key="1">
    <citation type="submission" date="2017-06" db="EMBL/GenBank/DDBJ databases">
        <authorList>
            <person name="Kim H.J."/>
            <person name="Triplett B.A."/>
        </authorList>
    </citation>
    <scope>NUCLEOTIDE SEQUENCE [LARGE SCALE GENOMIC DNA]</scope>
    <source>
        <strain evidence="1 2">DSM 14713</strain>
    </source>
</reference>
<accession>A0A250IDN2</accession>
<sequence>MGAAMWTTGTWERVTSPNINTAYQIEPSFVPLSQAAVLERHLGKP</sequence>
<gene>
    <name evidence="1" type="ORF">MEBOL_003340</name>
</gene>